<proteinExistence type="predicted"/>
<name>B6VZV0_9BACT</name>
<evidence type="ECO:0008006" key="3">
    <source>
        <dbReference type="Google" id="ProtNLM"/>
    </source>
</evidence>
<dbReference type="AlphaFoldDB" id="B6VZV0"/>
<protein>
    <recommendedName>
        <fullName evidence="3">Dinitrogenase iron-molybdenum cofactor biosynthesis domain-containing protein</fullName>
    </recommendedName>
</protein>
<organism evidence="1 2">
    <name type="scientific">Phocaeicola dorei DSM 17855</name>
    <dbReference type="NCBI Taxonomy" id="483217"/>
    <lineage>
        <taxon>Bacteria</taxon>
        <taxon>Pseudomonadati</taxon>
        <taxon>Bacteroidota</taxon>
        <taxon>Bacteroidia</taxon>
        <taxon>Bacteroidales</taxon>
        <taxon>Bacteroidaceae</taxon>
        <taxon>Phocaeicola</taxon>
    </lineage>
</organism>
<gene>
    <name evidence="1" type="ORF">BACDOR_02824</name>
</gene>
<sequence>MWGCSRNILNVVTDYLNGKLTDSGIGCLSHEHHQCHDHK</sequence>
<reference evidence="1 2" key="2">
    <citation type="submission" date="2008-10" db="EMBL/GenBank/DDBJ databases">
        <authorList>
            <person name="Fulton L."/>
            <person name="Clifton S."/>
            <person name="Fulton B."/>
            <person name="Xu J."/>
            <person name="Minx P."/>
            <person name="Pepin K.H."/>
            <person name="Johnson M."/>
            <person name="Thiruvilangam P."/>
            <person name="Bhonagiri V."/>
            <person name="Nash W.E."/>
            <person name="Mardis E.R."/>
            <person name="Wilson R.K."/>
        </authorList>
    </citation>
    <scope>NUCLEOTIDE SEQUENCE [LARGE SCALE GENOMIC DNA]</scope>
    <source>
        <strain evidence="1 2">DSM 17855</strain>
    </source>
</reference>
<dbReference type="HOGENOM" id="CLU_3304629_0_0_10"/>
<evidence type="ECO:0000313" key="1">
    <source>
        <dbReference type="EMBL" id="EEB24702.1"/>
    </source>
</evidence>
<dbReference type="EMBL" id="ABWZ01000056">
    <property type="protein sequence ID" value="EEB24702.1"/>
    <property type="molecule type" value="Genomic_DNA"/>
</dbReference>
<evidence type="ECO:0000313" key="2">
    <source>
        <dbReference type="Proteomes" id="UP000004849"/>
    </source>
</evidence>
<dbReference type="Proteomes" id="UP000004849">
    <property type="component" value="Unassembled WGS sequence"/>
</dbReference>
<accession>B6VZV0</accession>
<reference evidence="1 2" key="1">
    <citation type="submission" date="2008-10" db="EMBL/GenBank/DDBJ databases">
        <title>Draft genome sequence of Bacteroides dorei (DSM 17855).</title>
        <authorList>
            <person name="Sudarsanam P."/>
            <person name="Ley R."/>
            <person name="Guruge J."/>
            <person name="Turnbaugh P.J."/>
            <person name="Mahowald M."/>
            <person name="Liep D."/>
            <person name="Gordon J."/>
        </authorList>
    </citation>
    <scope>NUCLEOTIDE SEQUENCE [LARGE SCALE GENOMIC DNA]</scope>
    <source>
        <strain evidence="1 2">DSM 17855</strain>
    </source>
</reference>